<feature type="transmembrane region" description="Helical" evidence="1">
    <location>
        <begin position="21"/>
        <end position="44"/>
    </location>
</feature>
<keyword evidence="1" id="KW-0812">Transmembrane</keyword>
<accession>A0A0E9RUP0</accession>
<reference evidence="2" key="1">
    <citation type="submission" date="2014-11" db="EMBL/GenBank/DDBJ databases">
        <authorList>
            <person name="Amaro Gonzalez C."/>
        </authorList>
    </citation>
    <scope>NUCLEOTIDE SEQUENCE</scope>
</reference>
<keyword evidence="1" id="KW-0472">Membrane</keyword>
<reference evidence="2" key="2">
    <citation type="journal article" date="2015" name="Fish Shellfish Immunol.">
        <title>Early steps in the European eel (Anguilla anguilla)-Vibrio vulnificus interaction in the gills: Role of the RtxA13 toxin.</title>
        <authorList>
            <person name="Callol A."/>
            <person name="Pajuelo D."/>
            <person name="Ebbesson L."/>
            <person name="Teles M."/>
            <person name="MacKenzie S."/>
            <person name="Amaro C."/>
        </authorList>
    </citation>
    <scope>NUCLEOTIDE SEQUENCE</scope>
</reference>
<proteinExistence type="predicted"/>
<sequence length="45" mass="5327">MGTSMQIYIVYEFLFKERFPLYLPFILSSTSGIPLCDYVLIWAIF</sequence>
<keyword evidence="1" id="KW-1133">Transmembrane helix</keyword>
<name>A0A0E9RUP0_ANGAN</name>
<evidence type="ECO:0000313" key="2">
    <source>
        <dbReference type="EMBL" id="JAH31983.1"/>
    </source>
</evidence>
<organism evidence="2">
    <name type="scientific">Anguilla anguilla</name>
    <name type="common">European freshwater eel</name>
    <name type="synonym">Muraena anguilla</name>
    <dbReference type="NCBI Taxonomy" id="7936"/>
    <lineage>
        <taxon>Eukaryota</taxon>
        <taxon>Metazoa</taxon>
        <taxon>Chordata</taxon>
        <taxon>Craniata</taxon>
        <taxon>Vertebrata</taxon>
        <taxon>Euteleostomi</taxon>
        <taxon>Actinopterygii</taxon>
        <taxon>Neopterygii</taxon>
        <taxon>Teleostei</taxon>
        <taxon>Anguilliformes</taxon>
        <taxon>Anguillidae</taxon>
        <taxon>Anguilla</taxon>
    </lineage>
</organism>
<dbReference type="EMBL" id="GBXM01076594">
    <property type="protein sequence ID" value="JAH31983.1"/>
    <property type="molecule type" value="Transcribed_RNA"/>
</dbReference>
<protein>
    <submittedName>
        <fullName evidence="2">Uncharacterized protein</fullName>
    </submittedName>
</protein>
<evidence type="ECO:0000256" key="1">
    <source>
        <dbReference type="SAM" id="Phobius"/>
    </source>
</evidence>
<dbReference type="AlphaFoldDB" id="A0A0E9RUP0"/>